<dbReference type="EMBL" id="FPCK01000001">
    <property type="protein sequence ID" value="SFV31435.1"/>
    <property type="molecule type" value="Genomic_DNA"/>
</dbReference>
<evidence type="ECO:0000313" key="2">
    <source>
        <dbReference type="Proteomes" id="UP000199074"/>
    </source>
</evidence>
<accession>A0A1I7N9U8</accession>
<dbReference type="Proteomes" id="UP000199074">
    <property type="component" value="Unassembled WGS sequence"/>
</dbReference>
<reference evidence="1 2" key="1">
    <citation type="submission" date="2016-10" db="EMBL/GenBank/DDBJ databases">
        <authorList>
            <person name="de Groot N.N."/>
        </authorList>
    </citation>
    <scope>NUCLEOTIDE SEQUENCE [LARGE SCALE GENOMIC DNA]</scope>
    <source>
        <strain evidence="1 2">IPL20</strain>
    </source>
</reference>
<gene>
    <name evidence="1" type="ORF">SAMN05216456_1340</name>
</gene>
<evidence type="ECO:0000313" key="1">
    <source>
        <dbReference type="EMBL" id="SFV31435.1"/>
    </source>
</evidence>
<name>A0A1I7N9U8_9HYPH</name>
<sequence>MTAPMTLDRALEIVGAIADRYIASEINPDHELGSLEGVSLRDMLDACDIVQAENISKSGGARTIHVVPDPRLIAAVYAFENYQPSRTAILSVRQPGGHLRMMAVINQRPNPMHAANEDAA</sequence>
<organism evidence="1 2">
    <name type="scientific">Devosia crocina</name>
    <dbReference type="NCBI Taxonomy" id="429728"/>
    <lineage>
        <taxon>Bacteria</taxon>
        <taxon>Pseudomonadati</taxon>
        <taxon>Pseudomonadota</taxon>
        <taxon>Alphaproteobacteria</taxon>
        <taxon>Hyphomicrobiales</taxon>
        <taxon>Devosiaceae</taxon>
        <taxon>Devosia</taxon>
    </lineage>
</organism>
<dbReference type="AlphaFoldDB" id="A0A1I7N9U8"/>
<proteinExistence type="predicted"/>
<keyword evidence="2" id="KW-1185">Reference proteome</keyword>
<protein>
    <submittedName>
        <fullName evidence="1">Uncharacterized protein</fullName>
    </submittedName>
</protein>
<dbReference type="STRING" id="429728.SAMN05216456_1340"/>